<name>A0A160TMG3_9ZZZZ</name>
<evidence type="ECO:0008006" key="2">
    <source>
        <dbReference type="Google" id="ProtNLM"/>
    </source>
</evidence>
<organism evidence="1">
    <name type="scientific">hydrothermal vent metagenome</name>
    <dbReference type="NCBI Taxonomy" id="652676"/>
    <lineage>
        <taxon>unclassified sequences</taxon>
        <taxon>metagenomes</taxon>
        <taxon>ecological metagenomes</taxon>
    </lineage>
</organism>
<accession>A0A160TMG3</accession>
<dbReference type="PROSITE" id="PS51257">
    <property type="entry name" value="PROKAR_LIPOPROTEIN"/>
    <property type="match status" value="1"/>
</dbReference>
<proteinExistence type="predicted"/>
<sequence length="133" mass="13908">MKFLMLASGLVPMLTLALSGCGQPASQQNATAQAQAPAPAQAPAKPTVDYLARINALAPKQRDVVFYRALDDSGSDCQAVSSSEPRAPVEGHPAWTAHCEDGRAWVVILQDSGLLQIATPEGLDRATGNKTAP</sequence>
<reference evidence="1" key="1">
    <citation type="submission" date="2015-10" db="EMBL/GenBank/DDBJ databases">
        <authorList>
            <person name="Gilbert D.G."/>
        </authorList>
    </citation>
    <scope>NUCLEOTIDE SEQUENCE</scope>
</reference>
<dbReference type="AlphaFoldDB" id="A0A160TMG3"/>
<protein>
    <recommendedName>
        <fullName evidence="2">Lipoprotein</fullName>
    </recommendedName>
</protein>
<evidence type="ECO:0000313" key="1">
    <source>
        <dbReference type="EMBL" id="CUS45811.1"/>
    </source>
</evidence>
<dbReference type="EMBL" id="CZQE01000304">
    <property type="protein sequence ID" value="CUS45811.1"/>
    <property type="molecule type" value="Genomic_DNA"/>
</dbReference>
<gene>
    <name evidence="1" type="ORF">MGWOODY_Smn2008</name>
</gene>